<accession>A0ABW4J380</accession>
<dbReference type="EMBL" id="JBHTOP010000002">
    <property type="protein sequence ID" value="MFD1670826.1"/>
    <property type="molecule type" value="Genomic_DNA"/>
</dbReference>
<keyword evidence="1" id="KW-0812">Transmembrane</keyword>
<evidence type="ECO:0000256" key="1">
    <source>
        <dbReference type="SAM" id="Phobius"/>
    </source>
</evidence>
<gene>
    <name evidence="2" type="ORF">ACFQ5M_01810</name>
</gene>
<comment type="caution">
    <text evidence="2">The sequence shown here is derived from an EMBL/GenBank/DDBJ whole genome shotgun (WGS) entry which is preliminary data.</text>
</comment>
<keyword evidence="3" id="KW-1185">Reference proteome</keyword>
<feature type="transmembrane region" description="Helical" evidence="1">
    <location>
        <begin position="103"/>
        <end position="124"/>
    </location>
</feature>
<sequence>MIQIISTVVFMILLAYHGFLNLEMARKKTAIVIQKLHYNIQTMTTEDQEKLTIQQRSIAKQLSETSIRRVKRAYRFLQFNYYGVVDIIAVILLILGQGLAQGWLVALAFLLLIIGCIMLTYCLLINAAMKRYLEAMESHLNS</sequence>
<organism evidence="2 3">
    <name type="scientific">Agrilactobacillus yilanensis</name>
    <dbReference type="NCBI Taxonomy" id="2485997"/>
    <lineage>
        <taxon>Bacteria</taxon>
        <taxon>Bacillati</taxon>
        <taxon>Bacillota</taxon>
        <taxon>Bacilli</taxon>
        <taxon>Lactobacillales</taxon>
        <taxon>Lactobacillaceae</taxon>
        <taxon>Agrilactobacillus</taxon>
    </lineage>
</organism>
<evidence type="ECO:0000313" key="2">
    <source>
        <dbReference type="EMBL" id="MFD1670826.1"/>
    </source>
</evidence>
<evidence type="ECO:0000313" key="3">
    <source>
        <dbReference type="Proteomes" id="UP001597267"/>
    </source>
</evidence>
<dbReference type="RefSeq" id="WP_125712643.1">
    <property type="nucleotide sequence ID" value="NZ_JBHTOP010000002.1"/>
</dbReference>
<feature type="transmembrane region" description="Helical" evidence="1">
    <location>
        <begin position="6"/>
        <end position="25"/>
    </location>
</feature>
<evidence type="ECO:0008006" key="4">
    <source>
        <dbReference type="Google" id="ProtNLM"/>
    </source>
</evidence>
<dbReference type="Proteomes" id="UP001597267">
    <property type="component" value="Unassembled WGS sequence"/>
</dbReference>
<feature type="transmembrane region" description="Helical" evidence="1">
    <location>
        <begin position="79"/>
        <end position="97"/>
    </location>
</feature>
<proteinExistence type="predicted"/>
<keyword evidence="1" id="KW-0472">Membrane</keyword>
<keyword evidence="1" id="KW-1133">Transmembrane helix</keyword>
<reference evidence="3" key="1">
    <citation type="journal article" date="2019" name="Int. J. Syst. Evol. Microbiol.">
        <title>The Global Catalogue of Microorganisms (GCM) 10K type strain sequencing project: providing services to taxonomists for standard genome sequencing and annotation.</title>
        <authorList>
            <consortium name="The Broad Institute Genomics Platform"/>
            <consortium name="The Broad Institute Genome Sequencing Center for Infectious Disease"/>
            <person name="Wu L."/>
            <person name="Ma J."/>
        </authorList>
    </citation>
    <scope>NUCLEOTIDE SEQUENCE [LARGE SCALE GENOMIC DNA]</scope>
    <source>
        <strain evidence="3">CCM 8896</strain>
    </source>
</reference>
<name>A0ABW4J380_9LACO</name>
<protein>
    <recommendedName>
        <fullName evidence="4">DUF2721 domain-containing protein</fullName>
    </recommendedName>
</protein>